<accession>A0A016TYB2</accession>
<organism evidence="1 2">
    <name type="scientific">Ancylostoma ceylanicum</name>
    <dbReference type="NCBI Taxonomy" id="53326"/>
    <lineage>
        <taxon>Eukaryota</taxon>
        <taxon>Metazoa</taxon>
        <taxon>Ecdysozoa</taxon>
        <taxon>Nematoda</taxon>
        <taxon>Chromadorea</taxon>
        <taxon>Rhabditida</taxon>
        <taxon>Rhabditina</taxon>
        <taxon>Rhabditomorpha</taxon>
        <taxon>Strongyloidea</taxon>
        <taxon>Ancylostomatidae</taxon>
        <taxon>Ancylostomatinae</taxon>
        <taxon>Ancylostoma</taxon>
    </lineage>
</organism>
<dbReference type="OrthoDB" id="5792724at2759"/>
<name>A0A016TYB2_9BILA</name>
<sequence>MSANITRPPFDQMDRKYTCLCGMMHIRKGARVVAVLLAISTAINIVFSLTRTSTVAVYTLMTDRWTRLHAFLHFSTPAHPYPAVGPVSRCFPTFRRRRTRH</sequence>
<keyword evidence="2" id="KW-1185">Reference proteome</keyword>
<evidence type="ECO:0000313" key="1">
    <source>
        <dbReference type="EMBL" id="EYC07562.1"/>
    </source>
</evidence>
<dbReference type="AlphaFoldDB" id="A0A016TYB2"/>
<evidence type="ECO:0000313" key="2">
    <source>
        <dbReference type="Proteomes" id="UP000024635"/>
    </source>
</evidence>
<gene>
    <name evidence="1" type="primary">Acey_s0069.g287</name>
    <name evidence="1" type="ORF">Y032_0069g287</name>
</gene>
<proteinExistence type="predicted"/>
<dbReference type="Proteomes" id="UP000024635">
    <property type="component" value="Unassembled WGS sequence"/>
</dbReference>
<comment type="caution">
    <text evidence="1">The sequence shown here is derived from an EMBL/GenBank/DDBJ whole genome shotgun (WGS) entry which is preliminary data.</text>
</comment>
<protein>
    <submittedName>
        <fullName evidence="1">Uncharacterized protein</fullName>
    </submittedName>
</protein>
<dbReference type="EMBL" id="JARK01001405">
    <property type="protein sequence ID" value="EYC07562.1"/>
    <property type="molecule type" value="Genomic_DNA"/>
</dbReference>
<reference evidence="2" key="1">
    <citation type="journal article" date="2015" name="Nat. Genet.">
        <title>The genome and transcriptome of the zoonotic hookworm Ancylostoma ceylanicum identify infection-specific gene families.</title>
        <authorList>
            <person name="Schwarz E.M."/>
            <person name="Hu Y."/>
            <person name="Antoshechkin I."/>
            <person name="Miller M.M."/>
            <person name="Sternberg P.W."/>
            <person name="Aroian R.V."/>
        </authorList>
    </citation>
    <scope>NUCLEOTIDE SEQUENCE</scope>
    <source>
        <strain evidence="2">HY135</strain>
    </source>
</reference>